<dbReference type="PROSITE" id="PS50013">
    <property type="entry name" value="CHROMO_2"/>
    <property type="match status" value="1"/>
</dbReference>
<dbReference type="Gene3D" id="2.40.50.40">
    <property type="match status" value="1"/>
</dbReference>
<evidence type="ECO:0000256" key="1">
    <source>
        <dbReference type="SAM" id="MobiDB-lite"/>
    </source>
</evidence>
<evidence type="ECO:0000313" key="4">
    <source>
        <dbReference type="Proteomes" id="UP001165121"/>
    </source>
</evidence>
<feature type="domain" description="Chromo" evidence="2">
    <location>
        <begin position="168"/>
        <end position="208"/>
    </location>
</feature>
<reference evidence="3" key="1">
    <citation type="submission" date="2023-04" db="EMBL/GenBank/DDBJ databases">
        <title>Phytophthora fragariaefolia NBRC 109709.</title>
        <authorList>
            <person name="Ichikawa N."/>
            <person name="Sato H."/>
            <person name="Tonouchi N."/>
        </authorList>
    </citation>
    <scope>NUCLEOTIDE SEQUENCE</scope>
    <source>
        <strain evidence="3">NBRC 109709</strain>
    </source>
</reference>
<accession>A0A9W6XIK1</accession>
<dbReference type="EMBL" id="BSXT01001159">
    <property type="protein sequence ID" value="GMF39361.1"/>
    <property type="molecule type" value="Genomic_DNA"/>
</dbReference>
<dbReference type="AlphaFoldDB" id="A0A9W6XIK1"/>
<dbReference type="Pfam" id="PF24626">
    <property type="entry name" value="SH3_Tf2-1"/>
    <property type="match status" value="1"/>
</dbReference>
<proteinExistence type="predicted"/>
<dbReference type="InterPro" id="IPR056924">
    <property type="entry name" value="SH3_Tf2-1"/>
</dbReference>
<keyword evidence="4" id="KW-1185">Reference proteome</keyword>
<dbReference type="CDD" id="cd00024">
    <property type="entry name" value="CD_CSD"/>
    <property type="match status" value="1"/>
</dbReference>
<sequence>MASSLKRGFGRQSDALAWRREFNRQQEIALKMVIEVNENSEGNPEDTEDTSTPVSERPKSLFEPGDRVWLYMERVKPGLTKKLAHRWHGPFQVKRKVEEYAYEPELPDTSGYRFYPVIHVSRLKAEKGFGDRPNVRLIRELTDEARVNFDEELLPEDSWEPDMLTGEYEVESILDDRRPMETSTRRSVREFLVKWFGYDEATCEPMTNHSMFIFVRTAVLRGSKWSKSLTRTRSLHENRLRAGMYSPPCRRSYCTMIA</sequence>
<dbReference type="Proteomes" id="UP001165121">
    <property type="component" value="Unassembled WGS sequence"/>
</dbReference>
<evidence type="ECO:0000313" key="3">
    <source>
        <dbReference type="EMBL" id="GMF39361.1"/>
    </source>
</evidence>
<gene>
    <name evidence="3" type="ORF">Pfra01_001166800</name>
</gene>
<dbReference type="InterPro" id="IPR000953">
    <property type="entry name" value="Chromo/chromo_shadow_dom"/>
</dbReference>
<protein>
    <submittedName>
        <fullName evidence="3">Unnamed protein product</fullName>
    </submittedName>
</protein>
<comment type="caution">
    <text evidence="3">The sequence shown here is derived from an EMBL/GenBank/DDBJ whole genome shotgun (WGS) entry which is preliminary data.</text>
</comment>
<name>A0A9W6XIK1_9STRA</name>
<feature type="region of interest" description="Disordered" evidence="1">
    <location>
        <begin position="36"/>
        <end position="60"/>
    </location>
</feature>
<organism evidence="3 4">
    <name type="scientific">Phytophthora fragariaefolia</name>
    <dbReference type="NCBI Taxonomy" id="1490495"/>
    <lineage>
        <taxon>Eukaryota</taxon>
        <taxon>Sar</taxon>
        <taxon>Stramenopiles</taxon>
        <taxon>Oomycota</taxon>
        <taxon>Peronosporomycetes</taxon>
        <taxon>Peronosporales</taxon>
        <taxon>Peronosporaceae</taxon>
        <taxon>Phytophthora</taxon>
    </lineage>
</organism>
<evidence type="ECO:0000259" key="2">
    <source>
        <dbReference type="PROSITE" id="PS50013"/>
    </source>
</evidence>
<dbReference type="SUPFAM" id="SSF54160">
    <property type="entry name" value="Chromo domain-like"/>
    <property type="match status" value="1"/>
</dbReference>
<dbReference type="InterPro" id="IPR016197">
    <property type="entry name" value="Chromo-like_dom_sf"/>
</dbReference>